<feature type="compositionally biased region" description="Low complexity" evidence="1">
    <location>
        <begin position="28"/>
        <end position="39"/>
    </location>
</feature>
<evidence type="ECO:0000313" key="2">
    <source>
        <dbReference type="Proteomes" id="UP000887577"/>
    </source>
</evidence>
<feature type="compositionally biased region" description="Pro residues" evidence="1">
    <location>
        <begin position="88"/>
        <end position="97"/>
    </location>
</feature>
<evidence type="ECO:0000256" key="1">
    <source>
        <dbReference type="SAM" id="MobiDB-lite"/>
    </source>
</evidence>
<reference evidence="3" key="1">
    <citation type="submission" date="2022-11" db="UniProtKB">
        <authorList>
            <consortium name="WormBaseParasite"/>
        </authorList>
    </citation>
    <scope>IDENTIFICATION</scope>
</reference>
<dbReference type="Proteomes" id="UP000887577">
    <property type="component" value="Unplaced"/>
</dbReference>
<name>A0A914YVM8_9BILA</name>
<organism evidence="2 3">
    <name type="scientific">Panagrolaimus superbus</name>
    <dbReference type="NCBI Taxonomy" id="310955"/>
    <lineage>
        <taxon>Eukaryota</taxon>
        <taxon>Metazoa</taxon>
        <taxon>Ecdysozoa</taxon>
        <taxon>Nematoda</taxon>
        <taxon>Chromadorea</taxon>
        <taxon>Rhabditida</taxon>
        <taxon>Tylenchina</taxon>
        <taxon>Panagrolaimomorpha</taxon>
        <taxon>Panagrolaimoidea</taxon>
        <taxon>Panagrolaimidae</taxon>
        <taxon>Panagrolaimus</taxon>
    </lineage>
</organism>
<feature type="compositionally biased region" description="Polar residues" evidence="1">
    <location>
        <begin position="1"/>
        <end position="17"/>
    </location>
</feature>
<feature type="compositionally biased region" description="Polar residues" evidence="1">
    <location>
        <begin position="65"/>
        <end position="86"/>
    </location>
</feature>
<protein>
    <submittedName>
        <fullName evidence="3">Uncharacterized protein</fullName>
    </submittedName>
</protein>
<accession>A0A914YVM8</accession>
<evidence type="ECO:0000313" key="3">
    <source>
        <dbReference type="WBParaSite" id="PSU_v2.g4634.t1"/>
    </source>
</evidence>
<proteinExistence type="predicted"/>
<keyword evidence="2" id="KW-1185">Reference proteome</keyword>
<sequence length="142" mass="15704">MASQQTPKGDNPSSSQNVRKDNLSDHGNLNLLNQNQNQNVVPVISHTNSSHSHPAAPVIEETYSRQHQVSYSTAPSTSGSNFNSILNPIPPSTPPRPIRGLVARAQNMTSEELEEFSKGFEEQAQSYQSTPPKKKVKFLNYF</sequence>
<feature type="region of interest" description="Disordered" evidence="1">
    <location>
        <begin position="1"/>
        <end position="97"/>
    </location>
</feature>
<dbReference type="WBParaSite" id="PSU_v2.g4634.t1">
    <property type="protein sequence ID" value="PSU_v2.g4634.t1"/>
    <property type="gene ID" value="PSU_v2.g4634"/>
</dbReference>
<dbReference type="AlphaFoldDB" id="A0A914YVM8"/>